<accession>A0A2T1NAG7</accession>
<keyword evidence="2" id="KW-1185">Reference proteome</keyword>
<comment type="caution">
    <text evidence="1">The sequence shown here is derived from an EMBL/GenBank/DDBJ whole genome shotgun (WGS) entry which is preliminary data.</text>
</comment>
<evidence type="ECO:0000313" key="2">
    <source>
        <dbReference type="Proteomes" id="UP000238430"/>
    </source>
</evidence>
<dbReference type="EMBL" id="PXOT01000024">
    <property type="protein sequence ID" value="PSG89118.1"/>
    <property type="molecule type" value="Genomic_DNA"/>
</dbReference>
<proteinExistence type="predicted"/>
<protein>
    <submittedName>
        <fullName evidence="1">Uncharacterized protein</fullName>
    </submittedName>
</protein>
<gene>
    <name evidence="1" type="ORF">C7H61_09170</name>
</gene>
<dbReference type="Proteomes" id="UP000238430">
    <property type="component" value="Unassembled WGS sequence"/>
</dbReference>
<dbReference type="OrthoDB" id="1495593at2"/>
<reference evidence="1 2" key="1">
    <citation type="submission" date="2018-03" db="EMBL/GenBank/DDBJ databases">
        <title>Mesoflavibacter sp. HG37 and Mesoflavibacter sp. HG96 sp.nov., two marine bacteria isolated from seawater of Western Pacific Ocean.</title>
        <authorList>
            <person name="Cheng H."/>
            <person name="Wu Y.-H."/>
            <person name="Guo L.-L."/>
            <person name="Xu X.-W."/>
        </authorList>
    </citation>
    <scope>NUCLEOTIDE SEQUENCE [LARGE SCALE GENOMIC DNA]</scope>
    <source>
        <strain evidence="1 2">KCTC 42117</strain>
    </source>
</reference>
<dbReference type="RefSeq" id="WP_106679089.1">
    <property type="nucleotide sequence ID" value="NZ_JACHWV010000003.1"/>
</dbReference>
<name>A0A2T1NAG7_9FLAO</name>
<evidence type="ECO:0000313" key="1">
    <source>
        <dbReference type="EMBL" id="PSG89118.1"/>
    </source>
</evidence>
<sequence length="117" mass="13548">MQDLYRLKEDAVPFFKESIATQIHTLSVWEGLKVDPKALEVVSHPYLTFGHNNHEANSSSLSGWSRENGSHFHFTIFFPSTKYKEHDEFTNGKMTRELMNEIQNCISNFQTQLSPVK</sequence>
<dbReference type="AlphaFoldDB" id="A0A2T1NAG7"/>
<organism evidence="1 2">
    <name type="scientific">Mesoflavibacter zeaxanthinifaciens subsp. sabulilitoris</name>
    <dbReference type="NCBI Taxonomy" id="1520893"/>
    <lineage>
        <taxon>Bacteria</taxon>
        <taxon>Pseudomonadati</taxon>
        <taxon>Bacteroidota</taxon>
        <taxon>Flavobacteriia</taxon>
        <taxon>Flavobacteriales</taxon>
        <taxon>Flavobacteriaceae</taxon>
        <taxon>Mesoflavibacter</taxon>
    </lineage>
</organism>